<dbReference type="EMBL" id="JAUOZU010000008">
    <property type="protein sequence ID" value="MDO6964938.1"/>
    <property type="molecule type" value="Genomic_DNA"/>
</dbReference>
<evidence type="ECO:0000313" key="13">
    <source>
        <dbReference type="EMBL" id="MDO6964938.1"/>
    </source>
</evidence>
<sequence>MNHAFYIYASWGVTVVALTIVTGYYFIESRRLQRELKRLETMGIRRRSERAAQGETA</sequence>
<comment type="function">
    <text evidence="1 12">Required for the export of heme to the periplasm for the biogenesis of c-type cytochromes.</text>
</comment>
<evidence type="ECO:0000256" key="8">
    <source>
        <dbReference type="ARBA" id="ARBA00022692"/>
    </source>
</evidence>
<reference evidence="13" key="2">
    <citation type="submission" date="2023-07" db="EMBL/GenBank/DDBJ databases">
        <authorList>
            <person name="Shen H."/>
        </authorList>
    </citation>
    <scope>NUCLEOTIDE SEQUENCE</scope>
    <source>
        <strain evidence="13">TNR-22</strain>
    </source>
</reference>
<name>A0ABT8YMN5_9HYPH</name>
<evidence type="ECO:0000256" key="6">
    <source>
        <dbReference type="ARBA" id="ARBA00022475"/>
    </source>
</evidence>
<feature type="transmembrane region" description="Helical" evidence="12">
    <location>
        <begin position="6"/>
        <end position="27"/>
    </location>
</feature>
<accession>A0ABT8YMN5</accession>
<evidence type="ECO:0000313" key="14">
    <source>
        <dbReference type="Proteomes" id="UP001174932"/>
    </source>
</evidence>
<comment type="subcellular location">
    <subcellularLocation>
        <location evidence="2 12">Cell inner membrane</location>
        <topology evidence="2 12">Single-pass membrane protein</topology>
    </subcellularLocation>
</comment>
<dbReference type="Proteomes" id="UP001174932">
    <property type="component" value="Unassembled WGS sequence"/>
</dbReference>
<keyword evidence="7 12" id="KW-0997">Cell inner membrane</keyword>
<evidence type="ECO:0000256" key="1">
    <source>
        <dbReference type="ARBA" id="ARBA00002442"/>
    </source>
</evidence>
<keyword evidence="8 12" id="KW-0812">Transmembrane</keyword>
<evidence type="ECO:0000256" key="2">
    <source>
        <dbReference type="ARBA" id="ARBA00004377"/>
    </source>
</evidence>
<evidence type="ECO:0000256" key="4">
    <source>
        <dbReference type="ARBA" id="ARBA00016461"/>
    </source>
</evidence>
<evidence type="ECO:0000256" key="3">
    <source>
        <dbReference type="ARBA" id="ARBA00008741"/>
    </source>
</evidence>
<dbReference type="InterPro" id="IPR007078">
    <property type="entry name" value="Haem_export_protD_CcmD"/>
</dbReference>
<keyword evidence="10 12" id="KW-1133">Transmembrane helix</keyword>
<keyword evidence="11 12" id="KW-0472">Membrane</keyword>
<evidence type="ECO:0000256" key="9">
    <source>
        <dbReference type="ARBA" id="ARBA00022748"/>
    </source>
</evidence>
<evidence type="ECO:0000256" key="5">
    <source>
        <dbReference type="ARBA" id="ARBA00022448"/>
    </source>
</evidence>
<proteinExistence type="inferred from homology"/>
<evidence type="ECO:0000256" key="11">
    <source>
        <dbReference type="ARBA" id="ARBA00023136"/>
    </source>
</evidence>
<organism evidence="13 14">
    <name type="scientific">Rhizobium alvei</name>
    <dbReference type="NCBI Taxonomy" id="1132659"/>
    <lineage>
        <taxon>Bacteria</taxon>
        <taxon>Pseudomonadati</taxon>
        <taxon>Pseudomonadota</taxon>
        <taxon>Alphaproteobacteria</taxon>
        <taxon>Hyphomicrobiales</taxon>
        <taxon>Rhizobiaceae</taxon>
        <taxon>Rhizobium/Agrobacterium group</taxon>
        <taxon>Rhizobium</taxon>
    </lineage>
</organism>
<reference evidence="13" key="1">
    <citation type="journal article" date="2015" name="Int. J. Syst. Evol. Microbiol.">
        <title>Rhizobium alvei sp. nov., isolated from a freshwater river.</title>
        <authorList>
            <person name="Sheu S.Y."/>
            <person name="Huang H.W."/>
            <person name="Young C.C."/>
            <person name="Chen W.M."/>
        </authorList>
    </citation>
    <scope>NUCLEOTIDE SEQUENCE</scope>
    <source>
        <strain evidence="13">TNR-22</strain>
    </source>
</reference>
<dbReference type="RefSeq" id="WP_304376856.1">
    <property type="nucleotide sequence ID" value="NZ_JAUOZU010000008.1"/>
</dbReference>
<dbReference type="NCBIfam" id="TIGR03141">
    <property type="entry name" value="cytochro_ccmD"/>
    <property type="match status" value="1"/>
</dbReference>
<dbReference type="Pfam" id="PF04995">
    <property type="entry name" value="CcmD"/>
    <property type="match status" value="1"/>
</dbReference>
<gene>
    <name evidence="13" type="primary">ccmD</name>
    <name evidence="13" type="ORF">Q4481_13300</name>
</gene>
<comment type="similarity">
    <text evidence="3 12">Belongs to the CcmD/CycX/HelD family.</text>
</comment>
<evidence type="ECO:0000256" key="10">
    <source>
        <dbReference type="ARBA" id="ARBA00022989"/>
    </source>
</evidence>
<evidence type="ECO:0000256" key="7">
    <source>
        <dbReference type="ARBA" id="ARBA00022519"/>
    </source>
</evidence>
<keyword evidence="9 12" id="KW-0201">Cytochrome c-type biogenesis</keyword>
<keyword evidence="6 12" id="KW-1003">Cell membrane</keyword>
<keyword evidence="14" id="KW-1185">Reference proteome</keyword>
<comment type="caution">
    <text evidence="13">The sequence shown here is derived from an EMBL/GenBank/DDBJ whole genome shotgun (WGS) entry which is preliminary data.</text>
</comment>
<keyword evidence="5 12" id="KW-0813">Transport</keyword>
<evidence type="ECO:0000256" key="12">
    <source>
        <dbReference type="RuleBase" id="RU363101"/>
    </source>
</evidence>
<protein>
    <recommendedName>
        <fullName evidence="4 12">Heme exporter protein D</fullName>
    </recommendedName>
</protein>